<dbReference type="EMBL" id="BRXX01000358">
    <property type="protein sequence ID" value="GMI07046.1"/>
    <property type="molecule type" value="Genomic_DNA"/>
</dbReference>
<proteinExistence type="predicted"/>
<dbReference type="Gene3D" id="2.60.40.790">
    <property type="match status" value="1"/>
</dbReference>
<organism evidence="7 8">
    <name type="scientific">Triparma verrucosa</name>
    <dbReference type="NCBI Taxonomy" id="1606542"/>
    <lineage>
        <taxon>Eukaryota</taxon>
        <taxon>Sar</taxon>
        <taxon>Stramenopiles</taxon>
        <taxon>Ochrophyta</taxon>
        <taxon>Bolidophyceae</taxon>
        <taxon>Parmales</taxon>
        <taxon>Triparmaceae</taxon>
        <taxon>Triparma</taxon>
    </lineage>
</organism>
<evidence type="ECO:0000259" key="6">
    <source>
        <dbReference type="PROSITE" id="PS51203"/>
    </source>
</evidence>
<keyword evidence="4" id="KW-0963">Cytoplasm</keyword>
<evidence type="ECO:0000256" key="5">
    <source>
        <dbReference type="ARBA" id="ARBA00023242"/>
    </source>
</evidence>
<reference evidence="8" key="1">
    <citation type="journal article" date="2023" name="Commun. Biol.">
        <title>Genome analysis of Parmales, the sister group of diatoms, reveals the evolutionary specialization of diatoms from phago-mixotrophs to photoautotrophs.</title>
        <authorList>
            <person name="Ban H."/>
            <person name="Sato S."/>
            <person name="Yoshikawa S."/>
            <person name="Yamada K."/>
            <person name="Nakamura Y."/>
            <person name="Ichinomiya M."/>
            <person name="Sato N."/>
            <person name="Blanc-Mathieu R."/>
            <person name="Endo H."/>
            <person name="Kuwata A."/>
            <person name="Ogata H."/>
        </authorList>
    </citation>
    <scope>NUCLEOTIDE SEQUENCE [LARGE SCALE GENOMIC DNA]</scope>
    <source>
        <strain evidence="8">NIES 3699</strain>
    </source>
</reference>
<comment type="caution">
    <text evidence="7">The sequence shown here is derived from an EMBL/GenBank/DDBJ whole genome shotgun (WGS) entry which is preliminary data.</text>
</comment>
<dbReference type="CDD" id="cd06467">
    <property type="entry name" value="p23_NUDC_like"/>
    <property type="match status" value="1"/>
</dbReference>
<evidence type="ECO:0000256" key="1">
    <source>
        <dbReference type="ARBA" id="ARBA00004123"/>
    </source>
</evidence>
<dbReference type="InterPro" id="IPR008978">
    <property type="entry name" value="HSP20-like_chaperone"/>
</dbReference>
<dbReference type="PANTHER" id="PTHR21664">
    <property type="entry name" value="CHRONIC MYELOGENOUS LEUKEMIA TUMOR ANTIGEN 66"/>
    <property type="match status" value="1"/>
</dbReference>
<dbReference type="InterPro" id="IPR007052">
    <property type="entry name" value="CS_dom"/>
</dbReference>
<accession>A0A9W7F8Y5</accession>
<evidence type="ECO:0000313" key="8">
    <source>
        <dbReference type="Proteomes" id="UP001165160"/>
    </source>
</evidence>
<keyword evidence="8" id="KW-1185">Reference proteome</keyword>
<dbReference type="InterPro" id="IPR037895">
    <property type="entry name" value="NUDCD1"/>
</dbReference>
<dbReference type="GO" id="GO:0005737">
    <property type="term" value="C:cytoplasm"/>
    <property type="evidence" value="ECO:0007669"/>
    <property type="project" value="UniProtKB-SubCell"/>
</dbReference>
<evidence type="ECO:0000256" key="3">
    <source>
        <dbReference type="ARBA" id="ARBA00018915"/>
    </source>
</evidence>
<keyword evidence="5" id="KW-0539">Nucleus</keyword>
<feature type="domain" description="CS" evidence="6">
    <location>
        <begin position="264"/>
        <end position="355"/>
    </location>
</feature>
<evidence type="ECO:0000256" key="2">
    <source>
        <dbReference type="ARBA" id="ARBA00004496"/>
    </source>
</evidence>
<dbReference type="SUPFAM" id="SSF49764">
    <property type="entry name" value="HSP20-like chaperones"/>
    <property type="match status" value="1"/>
</dbReference>
<evidence type="ECO:0000256" key="4">
    <source>
        <dbReference type="ARBA" id="ARBA00022490"/>
    </source>
</evidence>
<dbReference type="AlphaFoldDB" id="A0A9W7F8Y5"/>
<evidence type="ECO:0000313" key="7">
    <source>
        <dbReference type="EMBL" id="GMI07046.1"/>
    </source>
</evidence>
<protein>
    <recommendedName>
        <fullName evidence="3">NudC domain-containing protein 1</fullName>
    </recommendedName>
</protein>
<dbReference type="GO" id="GO:0005634">
    <property type="term" value="C:nucleus"/>
    <property type="evidence" value="ECO:0007669"/>
    <property type="project" value="UniProtKB-SubCell"/>
</dbReference>
<dbReference type="PANTHER" id="PTHR21664:SF1">
    <property type="entry name" value="NUDC DOMAIN-CONTAINING PROTEIN 1"/>
    <property type="match status" value="1"/>
</dbReference>
<gene>
    <name evidence="7" type="ORF">TrVE_jg297</name>
</gene>
<dbReference type="Proteomes" id="UP001165160">
    <property type="component" value="Unassembled WGS sequence"/>
</dbReference>
<sequence length="356" mass="39186">MSELTAETAESRLEYLKSRGVEVETVEDRKAMMKEERTGGVAEVVRQLMSSKETDEKVEGTEFAFVPHDTSKPIRSVFLPSVANGSGDKLPAFVKPYFADSNSIDVNLLNEQATKQFSSGQLKGMDPSNISASAMNRVAAQGSVETFPLVHPGETNKFCGVYIYLDEVGLLKKLPPNLRASQIATSCGYAPPPNFYGDIFIGRVQTKPILSNVDFKVGEDTDPGSVWMRRAVQENVDWQQEMNKVTNRTGELQPNKDGEGGVAKEEEGYIWTQDGEEVEIVISFKEPVDKKKVNVKCKPKTLNVTYGGEQKLDLQLYAGIDVDGMAWTCGSDAAGHMLTITVEKAEEGVSWPRVTK</sequence>
<comment type="subcellular location">
    <subcellularLocation>
        <location evidence="2">Cytoplasm</location>
    </subcellularLocation>
    <subcellularLocation>
        <location evidence="1">Nucleus</location>
    </subcellularLocation>
</comment>
<dbReference type="PROSITE" id="PS51203">
    <property type="entry name" value="CS"/>
    <property type="match status" value="1"/>
</dbReference>
<name>A0A9W7F8Y5_9STRA</name>
<dbReference type="Pfam" id="PF04969">
    <property type="entry name" value="CS"/>
    <property type="match status" value="1"/>
</dbReference>